<keyword evidence="7 10" id="KW-0342">GTP-binding</keyword>
<reference evidence="13 14" key="1">
    <citation type="submission" date="2014-04" db="EMBL/GenBank/DDBJ databases">
        <authorList>
            <consortium name="DOE Joint Genome Institute"/>
            <person name="Kuo A."/>
            <person name="Ruytinx J."/>
            <person name="Rineau F."/>
            <person name="Colpaert J."/>
            <person name="Kohler A."/>
            <person name="Nagy L.G."/>
            <person name="Floudas D."/>
            <person name="Copeland A."/>
            <person name="Barry K.W."/>
            <person name="Cichocki N."/>
            <person name="Veneault-Fourrey C."/>
            <person name="LaButti K."/>
            <person name="Lindquist E.A."/>
            <person name="Lipzen A."/>
            <person name="Lundell T."/>
            <person name="Morin E."/>
            <person name="Murat C."/>
            <person name="Sun H."/>
            <person name="Tunlid A."/>
            <person name="Henrissat B."/>
            <person name="Grigoriev I.V."/>
            <person name="Hibbett D.S."/>
            <person name="Martin F."/>
            <person name="Nordberg H.P."/>
            <person name="Cantor M.N."/>
            <person name="Hua S.X."/>
        </authorList>
    </citation>
    <scope>NUCLEOTIDE SEQUENCE [LARGE SCALE GENOMIC DNA]</scope>
    <source>
        <strain evidence="13 14">UH-Slu-Lm8-n1</strain>
    </source>
</reference>
<keyword evidence="8" id="KW-0206">Cytoskeleton</keyword>
<dbReference type="InterPro" id="IPR002453">
    <property type="entry name" value="Beta_tubulin"/>
</dbReference>
<dbReference type="Pfam" id="PF03953">
    <property type="entry name" value="Tubulin_C"/>
    <property type="match status" value="1"/>
</dbReference>
<dbReference type="Pfam" id="PF00091">
    <property type="entry name" value="Tubulin"/>
    <property type="match status" value="1"/>
</dbReference>
<sequence length="436" mass="48549">MSREIVNIQAGNQVGEAFWRMLLAEHGLDDAGMYKGNDPQQIARAGVYFTQVDSSGPTKYVPRSVQVDLEAGVCNRLRSGPLGQLFRPDTYFTSDSGAGNNWAKGWAELIDGILDIVRRQSEATEALQGFQIIHSLGGGTGAGLGSLLLSKLREEYPDRMLSTFSILPAPNVSETVVEPYNSLLSVHQLVDNCDLTICIDNEALYDIAVRTLKIKSPGYKDLNELIAKVMCGVSTSLRFPGQLNGDLRKLGMNLVPFPRLHFLMPSFAPFYDPKARTFQRLSVPELTSSLFDKKNLLVASDPRFGRYLTAACIFRGKVSSHENSVMQLQRKNSNLFVEWIPDNVSVSLCSVPPVGQPQAAVALANSTCMQELFKRNLDQFALMFKRRAFLHWYTGEGMDVMEFTEAESNTQDLISEYQQYQEATVEEEEAEAESEQ</sequence>
<dbReference type="HOGENOM" id="CLU_015718_1_1_1"/>
<evidence type="ECO:0000256" key="9">
    <source>
        <dbReference type="ARBA" id="ARBA00034296"/>
    </source>
</evidence>
<dbReference type="Gene3D" id="1.10.287.600">
    <property type="entry name" value="Helix hairpin bin"/>
    <property type="match status" value="1"/>
</dbReference>
<evidence type="ECO:0000256" key="5">
    <source>
        <dbReference type="ARBA" id="ARBA00022701"/>
    </source>
</evidence>
<dbReference type="PRINTS" id="PR01161">
    <property type="entry name" value="TUBULIN"/>
</dbReference>
<evidence type="ECO:0000256" key="1">
    <source>
        <dbReference type="ARBA" id="ARBA00004245"/>
    </source>
</evidence>
<comment type="subcellular location">
    <subcellularLocation>
        <location evidence="1">Cytoplasm</location>
        <location evidence="1">Cytoskeleton</location>
    </subcellularLocation>
</comment>
<dbReference type="GO" id="GO:0005200">
    <property type="term" value="F:structural constituent of cytoskeleton"/>
    <property type="evidence" value="ECO:0007669"/>
    <property type="project" value="InterPro"/>
</dbReference>
<comment type="function">
    <text evidence="9 10">Tubulin is the major constituent of microtubules, a cylinder consisting of laterally associated linear protofilaments composed of alpha- and beta-tubulin heterodimers. Microtubules grow by the addition of GTP-tubulin dimers to the microtubule end, where a stabilizing cap forms. Below the cap, tubulin dimers are in GDP-bound state, owing to GTPase activity of alpha-tubulin.</text>
</comment>
<evidence type="ECO:0000259" key="11">
    <source>
        <dbReference type="SMART" id="SM00864"/>
    </source>
</evidence>
<dbReference type="SUPFAM" id="SSF55307">
    <property type="entry name" value="Tubulin C-terminal domain-like"/>
    <property type="match status" value="1"/>
</dbReference>
<keyword evidence="14" id="KW-1185">Reference proteome</keyword>
<dbReference type="OrthoDB" id="1662883at2759"/>
<evidence type="ECO:0000313" key="13">
    <source>
        <dbReference type="EMBL" id="KIK39621.1"/>
    </source>
</evidence>
<dbReference type="GO" id="GO:0005874">
    <property type="term" value="C:microtubule"/>
    <property type="evidence" value="ECO:0007669"/>
    <property type="project" value="UniProtKB-KW"/>
</dbReference>
<dbReference type="InParanoid" id="A0A0D0AD37"/>
<reference evidence="14" key="2">
    <citation type="submission" date="2015-01" db="EMBL/GenBank/DDBJ databases">
        <title>Evolutionary Origins and Diversification of the Mycorrhizal Mutualists.</title>
        <authorList>
            <consortium name="DOE Joint Genome Institute"/>
            <consortium name="Mycorrhizal Genomics Consortium"/>
            <person name="Kohler A."/>
            <person name="Kuo A."/>
            <person name="Nagy L.G."/>
            <person name="Floudas D."/>
            <person name="Copeland A."/>
            <person name="Barry K.W."/>
            <person name="Cichocki N."/>
            <person name="Veneault-Fourrey C."/>
            <person name="LaButti K."/>
            <person name="Lindquist E.A."/>
            <person name="Lipzen A."/>
            <person name="Lundell T."/>
            <person name="Morin E."/>
            <person name="Murat C."/>
            <person name="Riley R."/>
            <person name="Ohm R."/>
            <person name="Sun H."/>
            <person name="Tunlid A."/>
            <person name="Henrissat B."/>
            <person name="Grigoriev I.V."/>
            <person name="Hibbett D.S."/>
            <person name="Martin F."/>
        </authorList>
    </citation>
    <scope>NUCLEOTIDE SEQUENCE [LARGE SCALE GENOMIC DNA]</scope>
    <source>
        <strain evidence="14">UH-Slu-Lm8-n1</strain>
    </source>
</reference>
<evidence type="ECO:0000256" key="7">
    <source>
        <dbReference type="ARBA" id="ARBA00023134"/>
    </source>
</evidence>
<protein>
    <recommendedName>
        <fullName evidence="10">Tubulin beta chain</fullName>
    </recommendedName>
</protein>
<dbReference type="PRINTS" id="PR01163">
    <property type="entry name" value="BETATUBULIN"/>
</dbReference>
<dbReference type="Gene3D" id="3.40.50.1440">
    <property type="entry name" value="Tubulin/FtsZ, GTPase domain"/>
    <property type="match status" value="1"/>
</dbReference>
<dbReference type="SMART" id="SM00864">
    <property type="entry name" value="Tubulin"/>
    <property type="match status" value="1"/>
</dbReference>
<dbReference type="GO" id="GO:0007017">
    <property type="term" value="P:microtubule-based process"/>
    <property type="evidence" value="ECO:0007669"/>
    <property type="project" value="InterPro"/>
</dbReference>
<dbReference type="SMART" id="SM00865">
    <property type="entry name" value="Tubulin_C"/>
    <property type="match status" value="1"/>
</dbReference>
<evidence type="ECO:0000256" key="10">
    <source>
        <dbReference type="RuleBase" id="RU000352"/>
    </source>
</evidence>
<comment type="similarity">
    <text evidence="2 10">Belongs to the tubulin family.</text>
</comment>
<dbReference type="PROSITE" id="PS00227">
    <property type="entry name" value="TUBULIN"/>
    <property type="match status" value="1"/>
</dbReference>
<dbReference type="STRING" id="930992.A0A0D0AD37"/>
<dbReference type="AlphaFoldDB" id="A0A0D0AD37"/>
<organism evidence="13 14">
    <name type="scientific">Suillus luteus UH-Slu-Lm8-n1</name>
    <dbReference type="NCBI Taxonomy" id="930992"/>
    <lineage>
        <taxon>Eukaryota</taxon>
        <taxon>Fungi</taxon>
        <taxon>Dikarya</taxon>
        <taxon>Basidiomycota</taxon>
        <taxon>Agaricomycotina</taxon>
        <taxon>Agaricomycetes</taxon>
        <taxon>Agaricomycetidae</taxon>
        <taxon>Boletales</taxon>
        <taxon>Suillineae</taxon>
        <taxon>Suillaceae</taxon>
        <taxon>Suillus</taxon>
    </lineage>
</organism>
<dbReference type="GO" id="GO:0003924">
    <property type="term" value="F:GTPase activity"/>
    <property type="evidence" value="ECO:0007669"/>
    <property type="project" value="InterPro"/>
</dbReference>
<name>A0A0D0AD37_9AGAM</name>
<evidence type="ECO:0000256" key="3">
    <source>
        <dbReference type="ARBA" id="ARBA00011747"/>
    </source>
</evidence>
<feature type="domain" description="Tubulin/FtsZ 2-layer sandwich" evidence="12">
    <location>
        <begin position="243"/>
        <end position="378"/>
    </location>
</feature>
<evidence type="ECO:0000313" key="14">
    <source>
        <dbReference type="Proteomes" id="UP000054485"/>
    </source>
</evidence>
<evidence type="ECO:0000256" key="4">
    <source>
        <dbReference type="ARBA" id="ARBA00022490"/>
    </source>
</evidence>
<keyword evidence="4" id="KW-0963">Cytoplasm</keyword>
<dbReference type="InterPro" id="IPR018316">
    <property type="entry name" value="Tubulin/FtsZ_2-layer-sand-dom"/>
</dbReference>
<dbReference type="GO" id="GO:0005525">
    <property type="term" value="F:GTP binding"/>
    <property type="evidence" value="ECO:0007669"/>
    <property type="project" value="UniProtKB-UniRule"/>
</dbReference>
<evidence type="ECO:0000256" key="2">
    <source>
        <dbReference type="ARBA" id="ARBA00009636"/>
    </source>
</evidence>
<dbReference type="EMBL" id="KN835335">
    <property type="protein sequence ID" value="KIK39621.1"/>
    <property type="molecule type" value="Genomic_DNA"/>
</dbReference>
<dbReference type="InterPro" id="IPR036525">
    <property type="entry name" value="Tubulin/FtsZ_GTPase_sf"/>
</dbReference>
<dbReference type="CDD" id="cd02187">
    <property type="entry name" value="beta_tubulin"/>
    <property type="match status" value="1"/>
</dbReference>
<dbReference type="SUPFAM" id="SSF52490">
    <property type="entry name" value="Tubulin nucleotide-binding domain-like"/>
    <property type="match status" value="1"/>
</dbReference>
<dbReference type="InterPro" id="IPR003008">
    <property type="entry name" value="Tubulin_FtsZ_GTPase"/>
</dbReference>
<gene>
    <name evidence="13" type="ORF">CY34DRAFT_808076</name>
</gene>
<accession>A0A0D0AD37</accession>
<proteinExistence type="inferred from homology"/>
<keyword evidence="5 10" id="KW-0493">Microtubule</keyword>
<dbReference type="InterPro" id="IPR000217">
    <property type="entry name" value="Tubulin"/>
</dbReference>
<evidence type="ECO:0000256" key="8">
    <source>
        <dbReference type="ARBA" id="ARBA00023212"/>
    </source>
</evidence>
<dbReference type="InterPro" id="IPR023123">
    <property type="entry name" value="Tubulin_C"/>
</dbReference>
<dbReference type="Proteomes" id="UP000054485">
    <property type="component" value="Unassembled WGS sequence"/>
</dbReference>
<dbReference type="PANTHER" id="PTHR11588">
    <property type="entry name" value="TUBULIN"/>
    <property type="match status" value="1"/>
</dbReference>
<dbReference type="FunFam" id="1.10.287.600:FF:000013">
    <property type="entry name" value="Tubulin beta chain"/>
    <property type="match status" value="1"/>
</dbReference>
<evidence type="ECO:0000259" key="12">
    <source>
        <dbReference type="SMART" id="SM00865"/>
    </source>
</evidence>
<dbReference type="InterPro" id="IPR008280">
    <property type="entry name" value="Tub_FtsZ_C"/>
</dbReference>
<comment type="subunit">
    <text evidence="3 10">Dimer of alpha and beta chains. A typical microtubule is a hollow water-filled tube with an outer diameter of 25 nm and an inner diameter of 15 nM. Alpha-beta heterodimers associate head-to-tail to form protofilaments running lengthwise along the microtubule wall with the beta-tubulin subunit facing the microtubule plus end conferring a structural polarity. Microtubules usually have 13 protofilaments but different protofilament numbers can be found in some organisms and specialized cells.</text>
</comment>
<evidence type="ECO:0000256" key="6">
    <source>
        <dbReference type="ARBA" id="ARBA00022741"/>
    </source>
</evidence>
<dbReference type="InterPro" id="IPR017975">
    <property type="entry name" value="Tubulin_CS"/>
</dbReference>
<keyword evidence="6 10" id="KW-0547">Nucleotide-binding</keyword>
<feature type="domain" description="Tubulin/FtsZ GTPase" evidence="11">
    <location>
        <begin position="45"/>
        <end position="241"/>
    </location>
</feature>